<sequence>MPTVERAGERGRALCDLSDRVPQPAAPAQRWAPMKPKPLCADRRLLKLQLQAANKPHYDELQRFLSSPILSARSRAESCSVSVCPRNNNPAGAAGFSAALQNNMEGKSRVRSDQPPLQSLSSPLEDRRFRKLVLPHLNIWTEPVLLSLKQLVGTDPIADQSLIIRLLNGTGHLDTRLNTPKTNCYCSESSGISRKHFQRPDASCSDQRGRRTRGEENPGSTETSSEQKVQKERRTERRAEGLTGSRSSLLCLCWLQSELDRPGSSVLTAGGWGSAAQQEEEDLFRQTTPLDKNQNTQKKVWSGADDQISHRVSKFNVSSSCSLIMEYVDDDDAGLYTCRPVYQQQHVFSRKNEFTAECSLKRYDGLDLCPENSFLWLDETGTELTEGVRNESRGPTVCVFSLTVKQPVHLYHRAGDEAVLFCNKPSSSDSCSSVNWIFGRNGDMNIQREVKKGMVQSSPRSARLSLDRNCSLIINNIMAEDAGCYKCLLWNRGHNDAHVHLNNMISKKQIFTFKLKHNDQNQNQNQHLLSVYQLLKTVPSSIVHALTRLSRPEKATLLFESSEVKVPISQVRATIGPLSDFSCIRIPS</sequence>
<dbReference type="EMBL" id="NHOQ01002849">
    <property type="protein sequence ID" value="PWA14345.1"/>
    <property type="molecule type" value="Genomic_DNA"/>
</dbReference>
<evidence type="ECO:0000313" key="3">
    <source>
        <dbReference type="EMBL" id="PWA14345.1"/>
    </source>
</evidence>
<evidence type="ECO:0000259" key="2">
    <source>
        <dbReference type="PROSITE" id="PS50835"/>
    </source>
</evidence>
<proteinExistence type="predicted"/>
<dbReference type="PANTHER" id="PTHR11422:SF5">
    <property type="entry name" value="DIVERSE IMMUNOGLOBULIN DOMAIN-CONTAINING PROTEIN 1.1 ISOFORM X1-RELATED"/>
    <property type="match status" value="1"/>
</dbReference>
<dbReference type="GO" id="GO:0009897">
    <property type="term" value="C:external side of plasma membrane"/>
    <property type="evidence" value="ECO:0007669"/>
    <property type="project" value="TreeGrafter"/>
</dbReference>
<organism evidence="3 4">
    <name type="scientific">Gambusia affinis</name>
    <name type="common">Western mosquitofish</name>
    <name type="synonym">Heterandria affinis</name>
    <dbReference type="NCBI Taxonomy" id="33528"/>
    <lineage>
        <taxon>Eukaryota</taxon>
        <taxon>Metazoa</taxon>
        <taxon>Chordata</taxon>
        <taxon>Craniata</taxon>
        <taxon>Vertebrata</taxon>
        <taxon>Euteleostomi</taxon>
        <taxon>Actinopterygii</taxon>
        <taxon>Neopterygii</taxon>
        <taxon>Teleostei</taxon>
        <taxon>Neoteleostei</taxon>
        <taxon>Acanthomorphata</taxon>
        <taxon>Ovalentaria</taxon>
        <taxon>Atherinomorphae</taxon>
        <taxon>Cyprinodontiformes</taxon>
        <taxon>Poeciliidae</taxon>
        <taxon>Poeciliinae</taxon>
        <taxon>Gambusia</taxon>
    </lineage>
</organism>
<dbReference type="AlphaFoldDB" id="A0A315USS2"/>
<feature type="region of interest" description="Disordered" evidence="1">
    <location>
        <begin position="196"/>
        <end position="241"/>
    </location>
</feature>
<dbReference type="PANTHER" id="PTHR11422">
    <property type="entry name" value="T-CELL SURFACE GLYCOPROTEIN CD4"/>
    <property type="match status" value="1"/>
</dbReference>
<dbReference type="SMART" id="SM00409">
    <property type="entry name" value="IG"/>
    <property type="match status" value="2"/>
</dbReference>
<dbReference type="SUPFAM" id="SSF48726">
    <property type="entry name" value="Immunoglobulin"/>
    <property type="match status" value="1"/>
</dbReference>
<dbReference type="GO" id="GO:0035723">
    <property type="term" value="P:interleukin-15-mediated signaling pathway"/>
    <property type="evidence" value="ECO:0007669"/>
    <property type="project" value="TreeGrafter"/>
</dbReference>
<protein>
    <recommendedName>
        <fullName evidence="2">Ig-like domain-containing protein</fullName>
    </recommendedName>
</protein>
<feature type="compositionally biased region" description="Polar residues" evidence="1">
    <location>
        <begin position="218"/>
        <end position="227"/>
    </location>
</feature>
<evidence type="ECO:0000256" key="1">
    <source>
        <dbReference type="SAM" id="MobiDB-lite"/>
    </source>
</evidence>
<dbReference type="InterPro" id="IPR007110">
    <property type="entry name" value="Ig-like_dom"/>
</dbReference>
<dbReference type="GO" id="GO:0070374">
    <property type="term" value="P:positive regulation of ERK1 and ERK2 cascade"/>
    <property type="evidence" value="ECO:0007669"/>
    <property type="project" value="TreeGrafter"/>
</dbReference>
<dbReference type="GO" id="GO:1990782">
    <property type="term" value="F:protein tyrosine kinase binding"/>
    <property type="evidence" value="ECO:0007669"/>
    <property type="project" value="TreeGrafter"/>
</dbReference>
<name>A0A315USS2_GAMAF</name>
<comment type="caution">
    <text evidence="3">The sequence shown here is derived from an EMBL/GenBank/DDBJ whole genome shotgun (WGS) entry which is preliminary data.</text>
</comment>
<dbReference type="PROSITE" id="PS50835">
    <property type="entry name" value="IG_LIKE"/>
    <property type="match status" value="1"/>
</dbReference>
<accession>A0A315USS2</accession>
<dbReference type="InterPro" id="IPR013783">
    <property type="entry name" value="Ig-like_fold"/>
</dbReference>
<gene>
    <name evidence="3" type="ORF">CCH79_00018483</name>
</gene>
<dbReference type="GO" id="GO:0045121">
    <property type="term" value="C:membrane raft"/>
    <property type="evidence" value="ECO:0007669"/>
    <property type="project" value="TreeGrafter"/>
</dbReference>
<dbReference type="InterPro" id="IPR036179">
    <property type="entry name" value="Ig-like_dom_sf"/>
</dbReference>
<dbReference type="Proteomes" id="UP000250572">
    <property type="component" value="Unassembled WGS sequence"/>
</dbReference>
<dbReference type="InterPro" id="IPR013106">
    <property type="entry name" value="Ig_V-set"/>
</dbReference>
<keyword evidence="4" id="KW-1185">Reference proteome</keyword>
<evidence type="ECO:0000313" key="4">
    <source>
        <dbReference type="Proteomes" id="UP000250572"/>
    </source>
</evidence>
<reference evidence="3 4" key="1">
    <citation type="journal article" date="2018" name="G3 (Bethesda)">
        <title>A High-Quality Reference Genome for the Invasive Mosquitofish Gambusia affinis Using a Chicago Library.</title>
        <authorList>
            <person name="Hoffberg S.L."/>
            <person name="Troendle N.J."/>
            <person name="Glenn T.C."/>
            <person name="Mahmud O."/>
            <person name="Louha S."/>
            <person name="Chalopin D."/>
            <person name="Bennetzen J.L."/>
            <person name="Mauricio R."/>
        </authorList>
    </citation>
    <scope>NUCLEOTIDE SEQUENCE [LARGE SCALE GENOMIC DNA]</scope>
    <source>
        <strain evidence="3">NE01/NJP1002.9</strain>
        <tissue evidence="3">Muscle</tissue>
    </source>
</reference>
<dbReference type="GO" id="GO:0042110">
    <property type="term" value="P:T cell activation"/>
    <property type="evidence" value="ECO:0007669"/>
    <property type="project" value="TreeGrafter"/>
</dbReference>
<dbReference type="InterPro" id="IPR003599">
    <property type="entry name" value="Ig_sub"/>
</dbReference>
<feature type="compositionally biased region" description="Basic and acidic residues" evidence="1">
    <location>
        <begin position="207"/>
        <end position="216"/>
    </location>
</feature>
<feature type="domain" description="Ig-like" evidence="2">
    <location>
        <begin position="395"/>
        <end position="506"/>
    </location>
</feature>
<dbReference type="GO" id="GO:0042289">
    <property type="term" value="F:MHC class II protein binding"/>
    <property type="evidence" value="ECO:0007669"/>
    <property type="project" value="TreeGrafter"/>
</dbReference>
<dbReference type="Gene3D" id="2.60.40.10">
    <property type="entry name" value="Immunoglobulins"/>
    <property type="match status" value="1"/>
</dbReference>
<feature type="compositionally biased region" description="Basic and acidic residues" evidence="1">
    <location>
        <begin position="228"/>
        <end position="240"/>
    </location>
</feature>
<dbReference type="Pfam" id="PF07686">
    <property type="entry name" value="V-set"/>
    <property type="match status" value="1"/>
</dbReference>